<dbReference type="GO" id="GO:0004852">
    <property type="term" value="F:uroporphyrinogen-III synthase activity"/>
    <property type="evidence" value="ECO:0007669"/>
    <property type="project" value="UniProtKB-UniRule"/>
</dbReference>
<dbReference type="UniPathway" id="UPA00251">
    <property type="reaction ID" value="UER00320"/>
</dbReference>
<dbReference type="GO" id="GO:0006782">
    <property type="term" value="P:protoporphyrinogen IX biosynthetic process"/>
    <property type="evidence" value="ECO:0007669"/>
    <property type="project" value="UniProtKB-UniRule"/>
</dbReference>
<dbReference type="RefSeq" id="WP_095525056.1">
    <property type="nucleotide sequence ID" value="NZ_MDUX01000039.1"/>
</dbReference>
<evidence type="ECO:0000256" key="7">
    <source>
        <dbReference type="ARBA" id="ARBA00040167"/>
    </source>
</evidence>
<dbReference type="Proteomes" id="UP000623509">
    <property type="component" value="Unassembled WGS sequence"/>
</dbReference>
<dbReference type="InterPro" id="IPR039793">
    <property type="entry name" value="UROS/Hem4"/>
</dbReference>
<dbReference type="SUPFAM" id="SSF69618">
    <property type="entry name" value="HemD-like"/>
    <property type="match status" value="1"/>
</dbReference>
<comment type="function">
    <text evidence="6 9">Catalyzes cyclization of the linear tetrapyrrole, hydroxymethylbilane, to the macrocyclic uroporphyrinogen III.</text>
</comment>
<dbReference type="EMBL" id="NMRN01000033">
    <property type="protein sequence ID" value="PAS92632.1"/>
    <property type="molecule type" value="Genomic_DNA"/>
</dbReference>
<evidence type="ECO:0000313" key="14">
    <source>
        <dbReference type="Proteomes" id="UP000623509"/>
    </source>
</evidence>
<dbReference type="AlphaFoldDB" id="A0A272ERC2"/>
<dbReference type="InterPro" id="IPR036108">
    <property type="entry name" value="4pyrrol_syn_uPrphyn_synt_sf"/>
</dbReference>
<dbReference type="PANTHER" id="PTHR38042:SF1">
    <property type="entry name" value="UROPORPHYRINOGEN-III SYNTHASE, CHLOROPLASTIC"/>
    <property type="match status" value="1"/>
</dbReference>
<evidence type="ECO:0000313" key="13">
    <source>
        <dbReference type="Proteomes" id="UP000216107"/>
    </source>
</evidence>
<name>A0A272ERC2_9RHOO</name>
<keyword evidence="14" id="KW-1185">Reference proteome</keyword>
<evidence type="ECO:0000256" key="2">
    <source>
        <dbReference type="ARBA" id="ARBA00008133"/>
    </source>
</evidence>
<comment type="catalytic activity">
    <reaction evidence="8 9">
        <text>hydroxymethylbilane = uroporphyrinogen III + H2O</text>
        <dbReference type="Rhea" id="RHEA:18965"/>
        <dbReference type="ChEBI" id="CHEBI:15377"/>
        <dbReference type="ChEBI" id="CHEBI:57308"/>
        <dbReference type="ChEBI" id="CHEBI:57845"/>
        <dbReference type="EC" id="4.2.1.75"/>
    </reaction>
</comment>
<comment type="pathway">
    <text evidence="1 9">Porphyrin-containing compound metabolism; protoporphyrin-IX biosynthesis; coproporphyrinogen-III from 5-aminolevulinate: step 3/4.</text>
</comment>
<evidence type="ECO:0000256" key="3">
    <source>
        <dbReference type="ARBA" id="ARBA00013109"/>
    </source>
</evidence>
<organism evidence="12 13">
    <name type="scientific">Candidatus Dactylopiibacterium carminicum</name>
    <dbReference type="NCBI Taxonomy" id="857335"/>
    <lineage>
        <taxon>Bacteria</taxon>
        <taxon>Pseudomonadati</taxon>
        <taxon>Pseudomonadota</taxon>
        <taxon>Betaproteobacteria</taxon>
        <taxon>Rhodocyclales</taxon>
        <taxon>Rhodocyclaceae</taxon>
        <taxon>Candidatus Dactylopiibacterium</taxon>
    </lineage>
</organism>
<reference evidence="11 14" key="1">
    <citation type="submission" date="2016-08" db="EMBL/GenBank/DDBJ databases">
        <title>Candidatus Dactylopiibacterium carminicum genome sequence.</title>
        <authorList>
            <person name="Ramirez-Puebla S.T."/>
            <person name="Ormeno-Orrillo E."/>
            <person name="Vera-Ponce De Leon A."/>
            <person name="Luis L."/>
            <person name="Sanchez-Flores A."/>
            <person name="Monica R."/>
            <person name="Martinez-Romero E."/>
        </authorList>
    </citation>
    <scope>NUCLEOTIDE SEQUENCE [LARGE SCALE GENOMIC DNA]</scope>
    <source>
        <strain evidence="11">END1</strain>
    </source>
</reference>
<feature type="domain" description="Tetrapyrrole biosynthesis uroporphyrinogen III synthase" evidence="10">
    <location>
        <begin position="21"/>
        <end position="236"/>
    </location>
</feature>
<comment type="similarity">
    <text evidence="2 9">Belongs to the uroporphyrinogen-III synthase family.</text>
</comment>
<gene>
    <name evidence="11" type="ORF">BGI27_11655</name>
    <name evidence="12" type="ORF">CGU29_10740</name>
</gene>
<evidence type="ECO:0000256" key="6">
    <source>
        <dbReference type="ARBA" id="ARBA00037589"/>
    </source>
</evidence>
<evidence type="ECO:0000313" key="11">
    <source>
        <dbReference type="EMBL" id="KAF7598720.1"/>
    </source>
</evidence>
<comment type="caution">
    <text evidence="12">The sequence shown here is derived from an EMBL/GenBank/DDBJ whole genome shotgun (WGS) entry which is preliminary data.</text>
</comment>
<dbReference type="InterPro" id="IPR003754">
    <property type="entry name" value="4pyrrol_synth_uPrphyn_synth"/>
</dbReference>
<evidence type="ECO:0000256" key="9">
    <source>
        <dbReference type="RuleBase" id="RU366031"/>
    </source>
</evidence>
<dbReference type="OrthoDB" id="9787650at2"/>
<dbReference type="Pfam" id="PF02602">
    <property type="entry name" value="HEM4"/>
    <property type="match status" value="1"/>
</dbReference>
<dbReference type="GO" id="GO:0006780">
    <property type="term" value="P:uroporphyrinogen III biosynthetic process"/>
    <property type="evidence" value="ECO:0007669"/>
    <property type="project" value="UniProtKB-UniRule"/>
</dbReference>
<dbReference type="EC" id="4.2.1.75" evidence="3 9"/>
<accession>A0A272ERC2</accession>
<evidence type="ECO:0000256" key="5">
    <source>
        <dbReference type="ARBA" id="ARBA00023244"/>
    </source>
</evidence>
<evidence type="ECO:0000259" key="10">
    <source>
        <dbReference type="Pfam" id="PF02602"/>
    </source>
</evidence>
<protein>
    <recommendedName>
        <fullName evidence="7 9">Uroporphyrinogen-III synthase</fullName>
        <ecNumber evidence="3 9">4.2.1.75</ecNumber>
    </recommendedName>
</protein>
<evidence type="ECO:0000256" key="8">
    <source>
        <dbReference type="ARBA" id="ARBA00048617"/>
    </source>
</evidence>
<dbReference type="EMBL" id="MDUX01000039">
    <property type="protein sequence ID" value="KAF7598720.1"/>
    <property type="molecule type" value="Genomic_DNA"/>
</dbReference>
<proteinExistence type="inferred from homology"/>
<dbReference type="CDD" id="cd06578">
    <property type="entry name" value="HemD"/>
    <property type="match status" value="1"/>
</dbReference>
<keyword evidence="4 9" id="KW-0456">Lyase</keyword>
<dbReference type="PANTHER" id="PTHR38042">
    <property type="entry name" value="UROPORPHYRINOGEN-III SYNTHASE, CHLOROPLASTIC"/>
    <property type="match status" value="1"/>
</dbReference>
<keyword evidence="5 9" id="KW-0627">Porphyrin biosynthesis</keyword>
<dbReference type="Gene3D" id="3.40.50.10090">
    <property type="match status" value="2"/>
</dbReference>
<dbReference type="Proteomes" id="UP000216107">
    <property type="component" value="Unassembled WGS sequence"/>
</dbReference>
<reference evidence="12 13" key="2">
    <citation type="submission" date="2017-07" db="EMBL/GenBank/DDBJ databases">
        <title>Candidatus Dactylopiibacterium carminicum, a nitrogen-fixing symbiont of the cochineal insect Dactylopius coccus and Dactylopius opuntiae (Hemiptera: Coccoidea: Dactylopiidae).</title>
        <authorList>
            <person name="Vera A."/>
        </authorList>
    </citation>
    <scope>NUCLEOTIDE SEQUENCE [LARGE SCALE GENOMIC DNA]</scope>
    <source>
        <strain evidence="12 13">NFDCM</strain>
    </source>
</reference>
<evidence type="ECO:0000313" key="12">
    <source>
        <dbReference type="EMBL" id="PAS92632.1"/>
    </source>
</evidence>
<evidence type="ECO:0000256" key="4">
    <source>
        <dbReference type="ARBA" id="ARBA00023239"/>
    </source>
</evidence>
<sequence length="256" mass="27278">MAALAGQLVALTRPREQIEPLALRLEALGARVLRLPLIEIAPPEAPESVREFAPRLGQFDLAFFVSPNAVRHALDLLPRALWPATLRVAAVGPGTARALQEHGFCDVIVPASGFDSESVLALPAFADEAVARRRMLILRGNGGRELLADSLRQRGAEVELLGCYRRRAAPVNVPVLLSLLARGELAAMVFSSSEAVGFLAEALGGEARGLFSRLPLFASHPRIAEALRMHGGSEIVLTQPGDDGVCAALLARLGRP</sequence>
<evidence type="ECO:0000256" key="1">
    <source>
        <dbReference type="ARBA" id="ARBA00004772"/>
    </source>
</evidence>